<accession>A0A7K8JCE2</accession>
<dbReference type="Pfam" id="PF03134">
    <property type="entry name" value="TB2_DP1_HVA22"/>
    <property type="match status" value="1"/>
</dbReference>
<reference evidence="10 11" key="1">
    <citation type="submission" date="2019-09" db="EMBL/GenBank/DDBJ databases">
        <title>Bird 10,000 Genomes (B10K) Project - Family phase.</title>
        <authorList>
            <person name="Zhang G."/>
        </authorList>
    </citation>
    <scope>NUCLEOTIDE SEQUENCE [LARGE SCALE GENOMIC DNA]</scope>
    <source>
        <strain evidence="10">B10K-CU-031-19</strain>
        <tissue evidence="10">Muscle</tissue>
    </source>
</reference>
<evidence type="ECO:0000256" key="1">
    <source>
        <dbReference type="ARBA" id="ARBA00004477"/>
    </source>
</evidence>
<sequence length="93" mass="9928">SIKAIESNSKEDDTMWLTGGVVYGVFSVAGGVSDLFLYWFRGGYVGKGGVLVWCMAPVRGGGSQVIYHSIIRPCFLKHHQTGGDMMGDIGAKG</sequence>
<dbReference type="GO" id="GO:0005789">
    <property type="term" value="C:endoplasmic reticulum membrane"/>
    <property type="evidence" value="ECO:0007669"/>
    <property type="project" value="UniProtKB-SubCell"/>
</dbReference>
<evidence type="ECO:0000256" key="2">
    <source>
        <dbReference type="ARBA" id="ARBA00008573"/>
    </source>
</evidence>
<keyword evidence="7" id="KW-0968">Cytoplasmic vesicle</keyword>
<comment type="subcellular location">
    <subcellularLocation>
        <location evidence="8">Cytoplasmic vesicle</location>
        <location evidence="8">Clathrin-coated vesicle membrane</location>
        <topology evidence="8">Multi-pass membrane protein</topology>
    </subcellularLocation>
    <subcellularLocation>
        <location evidence="1">Endoplasmic reticulum membrane</location>
        <topology evidence="1">Multi-pass membrane protein</topology>
    </subcellularLocation>
    <subcellularLocation>
        <location evidence="9">Membrane</location>
        <topology evidence="9">Multi-pass membrane protein</topology>
    </subcellularLocation>
</comment>
<dbReference type="PANTHER" id="PTHR12300:SF133">
    <property type="entry name" value="RECEPTOR EXPRESSION-ENHANCING PROTEIN 6"/>
    <property type="match status" value="1"/>
</dbReference>
<dbReference type="AlphaFoldDB" id="A0A7K8JCE2"/>
<dbReference type="EMBL" id="VWYX01002747">
    <property type="protein sequence ID" value="NXE02498.1"/>
    <property type="molecule type" value="Genomic_DNA"/>
</dbReference>
<feature type="transmembrane region" description="Helical" evidence="9">
    <location>
        <begin position="20"/>
        <end position="40"/>
    </location>
</feature>
<keyword evidence="4" id="KW-0256">Endoplasmic reticulum</keyword>
<comment type="similarity">
    <text evidence="2 9">Belongs to the DP1 family.</text>
</comment>
<dbReference type="Proteomes" id="UP000541605">
    <property type="component" value="Unassembled WGS sequence"/>
</dbReference>
<gene>
    <name evidence="10" type="primary">Reep5_1</name>
    <name evidence="10" type="ORF">CHAPAP_R13232</name>
</gene>
<dbReference type="InterPro" id="IPR004345">
    <property type="entry name" value="TB2_DP1_HVA22"/>
</dbReference>
<evidence type="ECO:0000256" key="3">
    <source>
        <dbReference type="ARBA" id="ARBA00022692"/>
    </source>
</evidence>
<comment type="caution">
    <text evidence="9">Lacks conserved residue(s) required for the propagation of feature annotation.</text>
</comment>
<evidence type="ECO:0000256" key="4">
    <source>
        <dbReference type="ARBA" id="ARBA00022824"/>
    </source>
</evidence>
<feature type="non-terminal residue" evidence="10">
    <location>
        <position position="93"/>
    </location>
</feature>
<evidence type="ECO:0000256" key="9">
    <source>
        <dbReference type="RuleBase" id="RU362006"/>
    </source>
</evidence>
<name>A0A7K8JCE2_9PASS</name>
<protein>
    <recommendedName>
        <fullName evidence="9">Receptor expression-enhancing protein</fullName>
    </recommendedName>
</protein>
<evidence type="ECO:0000256" key="7">
    <source>
        <dbReference type="ARBA" id="ARBA00023329"/>
    </source>
</evidence>
<keyword evidence="6 9" id="KW-0472">Membrane</keyword>
<dbReference type="GO" id="GO:0030665">
    <property type="term" value="C:clathrin-coated vesicle membrane"/>
    <property type="evidence" value="ECO:0007669"/>
    <property type="project" value="UniProtKB-SubCell"/>
</dbReference>
<evidence type="ECO:0000256" key="6">
    <source>
        <dbReference type="ARBA" id="ARBA00023136"/>
    </source>
</evidence>
<evidence type="ECO:0000313" key="10">
    <source>
        <dbReference type="EMBL" id="NXE02498.1"/>
    </source>
</evidence>
<comment type="caution">
    <text evidence="10">The sequence shown here is derived from an EMBL/GenBank/DDBJ whole genome shotgun (WGS) entry which is preliminary data.</text>
</comment>
<proteinExistence type="inferred from homology"/>
<evidence type="ECO:0000256" key="5">
    <source>
        <dbReference type="ARBA" id="ARBA00022989"/>
    </source>
</evidence>
<feature type="non-terminal residue" evidence="10">
    <location>
        <position position="1"/>
    </location>
</feature>
<evidence type="ECO:0000256" key="8">
    <source>
        <dbReference type="ARBA" id="ARBA00029431"/>
    </source>
</evidence>
<dbReference type="PANTHER" id="PTHR12300">
    <property type="entry name" value="HVA22-LIKE PROTEINS"/>
    <property type="match status" value="1"/>
</dbReference>
<evidence type="ECO:0000313" key="11">
    <source>
        <dbReference type="Proteomes" id="UP000541605"/>
    </source>
</evidence>
<keyword evidence="5 9" id="KW-1133">Transmembrane helix</keyword>
<keyword evidence="11" id="KW-1185">Reference proteome</keyword>
<keyword evidence="3 9" id="KW-0812">Transmembrane</keyword>
<organism evidence="10 11">
    <name type="scientific">Chaetorhynchus papuensis</name>
    <name type="common">pygmy drongo</name>
    <dbReference type="NCBI Taxonomy" id="254446"/>
    <lineage>
        <taxon>Eukaryota</taxon>
        <taxon>Metazoa</taxon>
        <taxon>Chordata</taxon>
        <taxon>Craniata</taxon>
        <taxon>Vertebrata</taxon>
        <taxon>Euteleostomi</taxon>
        <taxon>Archelosauria</taxon>
        <taxon>Archosauria</taxon>
        <taxon>Dinosauria</taxon>
        <taxon>Saurischia</taxon>
        <taxon>Theropoda</taxon>
        <taxon>Coelurosauria</taxon>
        <taxon>Aves</taxon>
        <taxon>Neognathae</taxon>
        <taxon>Neoaves</taxon>
        <taxon>Telluraves</taxon>
        <taxon>Australaves</taxon>
        <taxon>Passeriformes</taxon>
        <taxon>Rhipiduridae</taxon>
        <taxon>Chaetorhynchus</taxon>
    </lineage>
</organism>